<evidence type="ECO:0000313" key="3">
    <source>
        <dbReference type="EMBL" id="SVA30174.1"/>
    </source>
</evidence>
<gene>
    <name evidence="3" type="ORF">METZ01_LOCUS83028</name>
</gene>
<protein>
    <recommendedName>
        <fullName evidence="2">Core domain-containing protein</fullName>
    </recommendedName>
</protein>
<dbReference type="EMBL" id="UINC01006881">
    <property type="protein sequence ID" value="SVA30174.1"/>
    <property type="molecule type" value="Genomic_DNA"/>
</dbReference>
<dbReference type="GO" id="GO:0005739">
    <property type="term" value="C:mitochondrion"/>
    <property type="evidence" value="ECO:0007669"/>
    <property type="project" value="TreeGrafter"/>
</dbReference>
<reference evidence="3" key="1">
    <citation type="submission" date="2018-05" db="EMBL/GenBank/DDBJ databases">
        <authorList>
            <person name="Lanie J.A."/>
            <person name="Ng W.-L."/>
            <person name="Kazmierczak K.M."/>
            <person name="Andrzejewski T.M."/>
            <person name="Davidsen T.M."/>
            <person name="Wayne K.J."/>
            <person name="Tettelin H."/>
            <person name="Glass J.I."/>
            <person name="Rusch D."/>
            <person name="Podicherti R."/>
            <person name="Tsui H.-C.T."/>
            <person name="Winkler M.E."/>
        </authorList>
    </citation>
    <scope>NUCLEOTIDE SEQUENCE</scope>
</reference>
<dbReference type="InterPro" id="IPR016092">
    <property type="entry name" value="ATAP"/>
</dbReference>
<comment type="similarity">
    <text evidence="1">Belongs to the HesB/IscA family.</text>
</comment>
<name>A0A381UQC0_9ZZZZ</name>
<dbReference type="InterPro" id="IPR050322">
    <property type="entry name" value="Fe-S_cluster_asmbl/transfer"/>
</dbReference>
<dbReference type="SUPFAM" id="SSF89360">
    <property type="entry name" value="HesB-like domain"/>
    <property type="match status" value="1"/>
</dbReference>
<dbReference type="GO" id="GO:0051537">
    <property type="term" value="F:2 iron, 2 sulfur cluster binding"/>
    <property type="evidence" value="ECO:0007669"/>
    <property type="project" value="TreeGrafter"/>
</dbReference>
<dbReference type="Pfam" id="PF01521">
    <property type="entry name" value="Fe-S_biosyn"/>
    <property type="match status" value="1"/>
</dbReference>
<dbReference type="InterPro" id="IPR035903">
    <property type="entry name" value="HesB-like_dom_sf"/>
</dbReference>
<dbReference type="InterPro" id="IPR000361">
    <property type="entry name" value="ATAP_core_dom"/>
</dbReference>
<evidence type="ECO:0000259" key="2">
    <source>
        <dbReference type="Pfam" id="PF01521"/>
    </source>
</evidence>
<proteinExistence type="inferred from homology"/>
<dbReference type="PANTHER" id="PTHR10072">
    <property type="entry name" value="IRON-SULFUR CLUSTER ASSEMBLY PROTEIN"/>
    <property type="match status" value="1"/>
</dbReference>
<organism evidence="3">
    <name type="scientific">marine metagenome</name>
    <dbReference type="NCBI Taxonomy" id="408172"/>
    <lineage>
        <taxon>unclassified sequences</taxon>
        <taxon>metagenomes</taxon>
        <taxon>ecological metagenomes</taxon>
    </lineage>
</organism>
<feature type="domain" description="Core" evidence="2">
    <location>
        <begin position="11"/>
        <end position="112"/>
    </location>
</feature>
<dbReference type="NCBIfam" id="TIGR00049">
    <property type="entry name" value="iron-sulfur cluster assembly accessory protein"/>
    <property type="match status" value="1"/>
</dbReference>
<dbReference type="Gene3D" id="2.60.300.12">
    <property type="entry name" value="HesB-like domain"/>
    <property type="match status" value="1"/>
</dbReference>
<dbReference type="PANTHER" id="PTHR10072:SF41">
    <property type="entry name" value="IRON-SULFUR CLUSTER ASSEMBLY 1 HOMOLOG, MITOCHONDRIAL"/>
    <property type="match status" value="1"/>
</dbReference>
<evidence type="ECO:0000256" key="1">
    <source>
        <dbReference type="ARBA" id="ARBA00006718"/>
    </source>
</evidence>
<dbReference type="AlphaFoldDB" id="A0A381UQC0"/>
<accession>A0A381UQC0</accession>
<dbReference type="GO" id="GO:0016226">
    <property type="term" value="P:iron-sulfur cluster assembly"/>
    <property type="evidence" value="ECO:0007669"/>
    <property type="project" value="InterPro"/>
</dbReference>
<sequence length="131" mass="14523">MDKEIYKTNLISLTPKALERLRFLLKGSEEKDSAIRLGVKNGGCAGMAYTLDYIKDVGSNDEVIKIEDVIISIDNSAILFLLGTEMDYEETTLYSGFVFNNPNQVDACGCGESVTLEQAEIPVEFSEKLQK</sequence>